<dbReference type="EMBL" id="JAAIYP010000026">
    <property type="protein sequence ID" value="NFV79326.1"/>
    <property type="molecule type" value="Genomic_DNA"/>
</dbReference>
<protein>
    <recommendedName>
        <fullName evidence="4">Lipoprotein</fullName>
    </recommendedName>
</protein>
<comment type="caution">
    <text evidence="2">The sequence shown here is derived from an EMBL/GenBank/DDBJ whole genome shotgun (WGS) entry which is preliminary data.</text>
</comment>
<accession>A0A7C9UT33</accession>
<feature type="chain" id="PRO_5028853053" description="Lipoprotein" evidence="1">
    <location>
        <begin position="19"/>
        <end position="104"/>
    </location>
</feature>
<evidence type="ECO:0000313" key="2">
    <source>
        <dbReference type="EMBL" id="NFV79326.1"/>
    </source>
</evidence>
<reference evidence="2 3" key="1">
    <citation type="submission" date="2020-02" db="EMBL/GenBank/DDBJ databases">
        <authorList>
            <person name="Dziuba M."/>
            <person name="Kuznetsov B."/>
            <person name="Mardanov A."/>
            <person name="Ravin N."/>
            <person name="Grouzdev D."/>
        </authorList>
    </citation>
    <scope>NUCLEOTIDE SEQUENCE [LARGE SCALE GENOMIC DNA]</scope>
    <source>
        <strain evidence="2 3">SpK</strain>
    </source>
</reference>
<name>A0A7C9UT33_9PROT</name>
<evidence type="ECO:0000313" key="3">
    <source>
        <dbReference type="Proteomes" id="UP000480684"/>
    </source>
</evidence>
<evidence type="ECO:0000256" key="1">
    <source>
        <dbReference type="SAM" id="SignalP"/>
    </source>
</evidence>
<keyword evidence="3" id="KW-1185">Reference proteome</keyword>
<keyword evidence="1" id="KW-0732">Signal</keyword>
<sequence length="104" mass="10650">MHLAAVAAFAALSLSACSTDPRPLVPDTAQGPTSYVCYNSAASTPEEVLTIAARQCGKSGLGVSGLIGQSFTPLRCGILTPSVAAFQCGYASTWMFPTLPNPAQ</sequence>
<gene>
    <name evidence="2" type="ORF">G4223_04290</name>
</gene>
<proteinExistence type="predicted"/>
<dbReference type="Proteomes" id="UP000480684">
    <property type="component" value="Unassembled WGS sequence"/>
</dbReference>
<organism evidence="2 3">
    <name type="scientific">Magnetospirillum aberrantis SpK</name>
    <dbReference type="NCBI Taxonomy" id="908842"/>
    <lineage>
        <taxon>Bacteria</taxon>
        <taxon>Pseudomonadati</taxon>
        <taxon>Pseudomonadota</taxon>
        <taxon>Alphaproteobacteria</taxon>
        <taxon>Rhodospirillales</taxon>
        <taxon>Rhodospirillaceae</taxon>
        <taxon>Magnetospirillum</taxon>
    </lineage>
</organism>
<feature type="signal peptide" evidence="1">
    <location>
        <begin position="1"/>
        <end position="18"/>
    </location>
</feature>
<evidence type="ECO:0008006" key="4">
    <source>
        <dbReference type="Google" id="ProtNLM"/>
    </source>
</evidence>
<dbReference type="AlphaFoldDB" id="A0A7C9UT33"/>